<organism evidence="2 3">
    <name type="scientific">Lacibacter luteus</name>
    <dbReference type="NCBI Taxonomy" id="2508719"/>
    <lineage>
        <taxon>Bacteria</taxon>
        <taxon>Pseudomonadati</taxon>
        <taxon>Bacteroidota</taxon>
        <taxon>Chitinophagia</taxon>
        <taxon>Chitinophagales</taxon>
        <taxon>Chitinophagaceae</taxon>
        <taxon>Lacibacter</taxon>
    </lineage>
</organism>
<dbReference type="EMBL" id="SDHW01000004">
    <property type="protein sequence ID" value="RXK59445.1"/>
    <property type="molecule type" value="Genomic_DNA"/>
</dbReference>
<dbReference type="GO" id="GO:0016757">
    <property type="term" value="F:glycosyltransferase activity"/>
    <property type="evidence" value="ECO:0007669"/>
    <property type="project" value="InterPro"/>
</dbReference>
<dbReference type="PANTHER" id="PTHR45947">
    <property type="entry name" value="SULFOQUINOVOSYL TRANSFERASE SQD2"/>
    <property type="match status" value="1"/>
</dbReference>
<dbReference type="OrthoDB" id="9790710at2"/>
<feature type="domain" description="Glycosyl transferase family 1" evidence="1">
    <location>
        <begin position="202"/>
        <end position="361"/>
    </location>
</feature>
<dbReference type="InterPro" id="IPR050194">
    <property type="entry name" value="Glycosyltransferase_grp1"/>
</dbReference>
<dbReference type="SUPFAM" id="SSF53756">
    <property type="entry name" value="UDP-Glycosyltransferase/glycogen phosphorylase"/>
    <property type="match status" value="1"/>
</dbReference>
<dbReference type="AlphaFoldDB" id="A0A4Q1CGZ4"/>
<dbReference type="CDD" id="cd03801">
    <property type="entry name" value="GT4_PimA-like"/>
    <property type="match status" value="1"/>
</dbReference>
<evidence type="ECO:0000313" key="3">
    <source>
        <dbReference type="Proteomes" id="UP000290204"/>
    </source>
</evidence>
<evidence type="ECO:0000259" key="1">
    <source>
        <dbReference type="Pfam" id="PF00534"/>
    </source>
</evidence>
<evidence type="ECO:0000313" key="2">
    <source>
        <dbReference type="EMBL" id="RXK59445.1"/>
    </source>
</evidence>
<dbReference type="Pfam" id="PF00534">
    <property type="entry name" value="Glycos_transf_1"/>
    <property type="match status" value="1"/>
</dbReference>
<gene>
    <name evidence="2" type="ORF">ESA94_15030</name>
</gene>
<proteinExistence type="predicted"/>
<dbReference type="PANTHER" id="PTHR45947:SF3">
    <property type="entry name" value="SULFOQUINOVOSYL TRANSFERASE SQD2"/>
    <property type="match status" value="1"/>
</dbReference>
<sequence>MKKLAIITTHPIQYNAPLFCLLNERKRIAVKVFYTWGQSKETVYDARFGIERNWDIPLLEGYESVFVKNTSNKPDSNRFWGVVNPQLYHLLKNEKPDAVLVYRWSVWSHFFLMQRLGKKPALFFRGDSHLLQKGKGFRERIKDVVLKFVYRNVDAGFVVGTHNKNYMQHYSQQNAELITAYHAVDNARFCINAEAMEAKAIEERKKIGIPDEAIVFLYAGKFYALKQLDLLIRSFKQLQGEQYRLLLTGNGEQEDQLRQLAADDVRILFQPFRNQSEMPWVYRMGDVFVLSSNSETWGLGVNEAMACGRAAIVSDCCGCAPDIIRSGENGFVFQSGNEESLKHSLEAFADKTTAVAMGKNALEFIKGFSLEAVAEAIEKKVMSL</sequence>
<comment type="caution">
    <text evidence="2">The sequence shown here is derived from an EMBL/GenBank/DDBJ whole genome shotgun (WGS) entry which is preliminary data.</text>
</comment>
<reference evidence="2 3" key="1">
    <citation type="submission" date="2019-01" db="EMBL/GenBank/DDBJ databases">
        <title>Lacibacter sp. strain TTM-7.</title>
        <authorList>
            <person name="Chen W.-M."/>
        </authorList>
    </citation>
    <scope>NUCLEOTIDE SEQUENCE [LARGE SCALE GENOMIC DNA]</scope>
    <source>
        <strain evidence="2 3">TTM-7</strain>
    </source>
</reference>
<name>A0A4Q1CGZ4_9BACT</name>
<keyword evidence="2" id="KW-0808">Transferase</keyword>
<accession>A0A4Q1CGZ4</accession>
<dbReference type="Proteomes" id="UP000290204">
    <property type="component" value="Unassembled WGS sequence"/>
</dbReference>
<dbReference type="RefSeq" id="WP_129131748.1">
    <property type="nucleotide sequence ID" value="NZ_SDHW01000004.1"/>
</dbReference>
<dbReference type="Gene3D" id="3.40.50.2000">
    <property type="entry name" value="Glycogen Phosphorylase B"/>
    <property type="match status" value="2"/>
</dbReference>
<protein>
    <submittedName>
        <fullName evidence="2">Glycosyltransferase family 1 protein</fullName>
    </submittedName>
</protein>
<dbReference type="InterPro" id="IPR001296">
    <property type="entry name" value="Glyco_trans_1"/>
</dbReference>
<keyword evidence="3" id="KW-1185">Reference proteome</keyword>